<feature type="compositionally biased region" description="Basic residues" evidence="1">
    <location>
        <begin position="277"/>
        <end position="288"/>
    </location>
</feature>
<protein>
    <submittedName>
        <fullName evidence="2">Uncharacterized protein</fullName>
    </submittedName>
</protein>
<sequence length="320" mass="36290">MASRKSSSSATRVGPPPVLGNKSLQFQQQQQRQQQIDVCHRLLGRLGLSLPLLSPSGGCSSAQLNWCRQLLEACDKFRRDRDQLTVRLQQRDRQLADTRRQLQVLQTQQQKAGQDSATKKQQTKVPPTQLKSAANQQARQTTQLKQSNLQLPWQPKCNKAPSNWPSRQSLVGVSEAARHSKIPCPVRSPPASLTKSGSRQLLAASCNSSPSTVSLTAVTEPITFGYKKFTTTKRYNASLFESASGDSYAAAYQNRNRQHQQRLDKQQSEQQPPKQQKQQHRRSRRNRSRGTVDLDAESVRRHWRSRTYDKLILEDGRDKR</sequence>
<feature type="region of interest" description="Disordered" evidence="1">
    <location>
        <begin position="106"/>
        <end position="166"/>
    </location>
</feature>
<dbReference type="EMBL" id="NIVC01000375">
    <property type="protein sequence ID" value="PAA84409.1"/>
    <property type="molecule type" value="Genomic_DNA"/>
</dbReference>
<feature type="compositionally biased region" description="Polar residues" evidence="1">
    <location>
        <begin position="111"/>
        <end position="151"/>
    </location>
</feature>
<dbReference type="Proteomes" id="UP000215902">
    <property type="component" value="Unassembled WGS sequence"/>
</dbReference>
<proteinExistence type="predicted"/>
<organism evidence="2 3">
    <name type="scientific">Macrostomum lignano</name>
    <dbReference type="NCBI Taxonomy" id="282301"/>
    <lineage>
        <taxon>Eukaryota</taxon>
        <taxon>Metazoa</taxon>
        <taxon>Spiralia</taxon>
        <taxon>Lophotrochozoa</taxon>
        <taxon>Platyhelminthes</taxon>
        <taxon>Rhabditophora</taxon>
        <taxon>Macrostomorpha</taxon>
        <taxon>Macrostomida</taxon>
        <taxon>Macrostomidae</taxon>
        <taxon>Macrostomum</taxon>
    </lineage>
</organism>
<feature type="region of interest" description="Disordered" evidence="1">
    <location>
        <begin position="1"/>
        <end position="20"/>
    </location>
</feature>
<evidence type="ECO:0000256" key="1">
    <source>
        <dbReference type="SAM" id="MobiDB-lite"/>
    </source>
</evidence>
<feature type="compositionally biased region" description="Polar residues" evidence="1">
    <location>
        <begin position="1"/>
        <end position="11"/>
    </location>
</feature>
<accession>A0A267GGJ2</accession>
<keyword evidence="3" id="KW-1185">Reference proteome</keyword>
<name>A0A267GGJ2_9PLAT</name>
<evidence type="ECO:0000313" key="2">
    <source>
        <dbReference type="EMBL" id="PAA84409.1"/>
    </source>
</evidence>
<comment type="caution">
    <text evidence="2">The sequence shown here is derived from an EMBL/GenBank/DDBJ whole genome shotgun (WGS) entry which is preliminary data.</text>
</comment>
<evidence type="ECO:0000313" key="3">
    <source>
        <dbReference type="Proteomes" id="UP000215902"/>
    </source>
</evidence>
<gene>
    <name evidence="2" type="ORF">BOX15_Mlig001284g5</name>
</gene>
<reference evidence="2 3" key="1">
    <citation type="submission" date="2017-06" db="EMBL/GenBank/DDBJ databases">
        <title>A platform for efficient transgenesis in Macrostomum lignano, a flatworm model organism for stem cell research.</title>
        <authorList>
            <person name="Berezikov E."/>
        </authorList>
    </citation>
    <scope>NUCLEOTIDE SEQUENCE [LARGE SCALE GENOMIC DNA]</scope>
    <source>
        <strain evidence="2">DV1</strain>
        <tissue evidence="2">Whole organism</tissue>
    </source>
</reference>
<dbReference type="AlphaFoldDB" id="A0A267GGJ2"/>
<feature type="region of interest" description="Disordered" evidence="1">
    <location>
        <begin position="255"/>
        <end position="299"/>
    </location>
</feature>